<feature type="binding site" evidence="13">
    <location>
        <position position="256"/>
    </location>
    <ligand>
        <name>ATP</name>
        <dbReference type="ChEBI" id="CHEBI:30616"/>
    </ligand>
</feature>
<dbReference type="EC" id="2.7.11.1" evidence="3"/>
<keyword evidence="9" id="KW-0653">Protein transport</keyword>
<comment type="catalytic activity">
    <reaction evidence="11">
        <text>L-threonyl-[protein] + ATP = O-phospho-L-threonyl-[protein] + ADP + H(+)</text>
        <dbReference type="Rhea" id="RHEA:46608"/>
        <dbReference type="Rhea" id="RHEA-COMP:11060"/>
        <dbReference type="Rhea" id="RHEA-COMP:11605"/>
        <dbReference type="ChEBI" id="CHEBI:15378"/>
        <dbReference type="ChEBI" id="CHEBI:30013"/>
        <dbReference type="ChEBI" id="CHEBI:30616"/>
        <dbReference type="ChEBI" id="CHEBI:61977"/>
        <dbReference type="ChEBI" id="CHEBI:456216"/>
        <dbReference type="EC" id="2.7.11.1"/>
    </reaction>
</comment>
<evidence type="ECO:0000313" key="16">
    <source>
        <dbReference type="EMBL" id="KAJ6436760.1"/>
    </source>
</evidence>
<comment type="similarity">
    <text evidence="2">Belongs to the protein kinase superfamily. CAMK Ser/Thr protein kinase family. CHEK2 subfamily.</text>
</comment>
<dbReference type="GO" id="GO:0004519">
    <property type="term" value="F:endonuclease activity"/>
    <property type="evidence" value="ECO:0007669"/>
    <property type="project" value="UniProtKB-KW"/>
</dbReference>
<evidence type="ECO:0000256" key="6">
    <source>
        <dbReference type="ARBA" id="ARBA00022741"/>
    </source>
</evidence>
<dbReference type="SUPFAM" id="SSF49879">
    <property type="entry name" value="SMAD/FHA domain"/>
    <property type="match status" value="1"/>
</dbReference>
<feature type="domain" description="FHA" evidence="14">
    <location>
        <begin position="84"/>
        <end position="131"/>
    </location>
</feature>
<organism evidence="16 17">
    <name type="scientific">Purpureocillium lavendulum</name>
    <dbReference type="NCBI Taxonomy" id="1247861"/>
    <lineage>
        <taxon>Eukaryota</taxon>
        <taxon>Fungi</taxon>
        <taxon>Dikarya</taxon>
        <taxon>Ascomycota</taxon>
        <taxon>Pezizomycotina</taxon>
        <taxon>Sordariomycetes</taxon>
        <taxon>Hypocreomycetidae</taxon>
        <taxon>Hypocreales</taxon>
        <taxon>Ophiocordycipitaceae</taxon>
        <taxon>Purpureocillium</taxon>
    </lineage>
</organism>
<feature type="domain" description="Protein kinase" evidence="15">
    <location>
        <begin position="116"/>
        <end position="416"/>
    </location>
</feature>
<comment type="subcellular location">
    <subcellularLocation>
        <location evidence="1">Preautophagosomal structure membrane</location>
        <topology evidence="1">Peripheral membrane protein</topology>
    </subcellularLocation>
</comment>
<keyword evidence="5" id="KW-0808">Transferase</keyword>
<evidence type="ECO:0000256" key="1">
    <source>
        <dbReference type="ARBA" id="ARBA00004623"/>
    </source>
</evidence>
<dbReference type="InterPro" id="IPR008984">
    <property type="entry name" value="SMAD_FHA_dom_sf"/>
</dbReference>
<dbReference type="GO" id="GO:0010506">
    <property type="term" value="P:regulation of autophagy"/>
    <property type="evidence" value="ECO:0007669"/>
    <property type="project" value="InterPro"/>
</dbReference>
<dbReference type="InterPro" id="IPR017441">
    <property type="entry name" value="Protein_kinase_ATP_BS"/>
</dbReference>
<dbReference type="EMBL" id="JAQHRD010000017">
    <property type="protein sequence ID" value="KAJ6436760.1"/>
    <property type="molecule type" value="Genomic_DNA"/>
</dbReference>
<dbReference type="CDD" id="cd00060">
    <property type="entry name" value="FHA"/>
    <property type="match status" value="1"/>
</dbReference>
<keyword evidence="17" id="KW-1185">Reference proteome</keyword>
<dbReference type="GO" id="GO:0034727">
    <property type="term" value="P:piecemeal microautophagy of the nucleus"/>
    <property type="evidence" value="ECO:0007669"/>
    <property type="project" value="TreeGrafter"/>
</dbReference>
<dbReference type="InterPro" id="IPR000253">
    <property type="entry name" value="FHA_dom"/>
</dbReference>
<dbReference type="Pfam" id="PF00069">
    <property type="entry name" value="Pkinase"/>
    <property type="match status" value="1"/>
</dbReference>
<reference evidence="16" key="1">
    <citation type="submission" date="2023-01" db="EMBL/GenBank/DDBJ databases">
        <title>The growth and conidiation of Purpureocillium lavendulum are regulated by nitrogen source and histone H3K14 acetylation.</title>
        <authorList>
            <person name="Tang P."/>
            <person name="Han J."/>
            <person name="Zhang C."/>
            <person name="Tang P."/>
            <person name="Qi F."/>
            <person name="Zhang K."/>
            <person name="Liang L."/>
        </authorList>
    </citation>
    <scope>NUCLEOTIDE SEQUENCE</scope>
    <source>
        <strain evidence="16">YMF1.00683</strain>
    </source>
</reference>
<keyword evidence="9" id="KW-0813">Transport</keyword>
<dbReference type="InterPro" id="IPR045269">
    <property type="entry name" value="Atg1-like"/>
</dbReference>
<evidence type="ECO:0000256" key="5">
    <source>
        <dbReference type="ARBA" id="ARBA00022679"/>
    </source>
</evidence>
<dbReference type="Proteomes" id="UP001163105">
    <property type="component" value="Unassembled WGS sequence"/>
</dbReference>
<proteinExistence type="inferred from homology"/>
<evidence type="ECO:0000256" key="7">
    <source>
        <dbReference type="ARBA" id="ARBA00022777"/>
    </source>
</evidence>
<dbReference type="PROSITE" id="PS50011">
    <property type="entry name" value="PROTEIN_KINASE_DOM"/>
    <property type="match status" value="1"/>
</dbReference>
<dbReference type="GO" id="GO:0004674">
    <property type="term" value="F:protein serine/threonine kinase activity"/>
    <property type="evidence" value="ECO:0007669"/>
    <property type="project" value="UniProtKB-KW"/>
</dbReference>
<dbReference type="GO" id="GO:0061709">
    <property type="term" value="P:reticulophagy"/>
    <property type="evidence" value="ECO:0007669"/>
    <property type="project" value="TreeGrafter"/>
</dbReference>
<comment type="catalytic activity">
    <reaction evidence="12">
        <text>L-seryl-[protein] + ATP = O-phospho-L-seryl-[protein] + ADP + H(+)</text>
        <dbReference type="Rhea" id="RHEA:17989"/>
        <dbReference type="Rhea" id="RHEA-COMP:9863"/>
        <dbReference type="Rhea" id="RHEA-COMP:11604"/>
        <dbReference type="ChEBI" id="CHEBI:15378"/>
        <dbReference type="ChEBI" id="CHEBI:29999"/>
        <dbReference type="ChEBI" id="CHEBI:30616"/>
        <dbReference type="ChEBI" id="CHEBI:83421"/>
        <dbReference type="ChEBI" id="CHEBI:456216"/>
        <dbReference type="EC" id="2.7.11.1"/>
    </reaction>
</comment>
<keyword evidence="7" id="KW-0418">Kinase</keyword>
<evidence type="ECO:0000256" key="12">
    <source>
        <dbReference type="ARBA" id="ARBA00048679"/>
    </source>
</evidence>
<gene>
    <name evidence="16" type="ORF">O9K51_10726</name>
</gene>
<dbReference type="GO" id="GO:0005524">
    <property type="term" value="F:ATP binding"/>
    <property type="evidence" value="ECO:0007669"/>
    <property type="project" value="UniProtKB-UniRule"/>
</dbReference>
<evidence type="ECO:0000256" key="8">
    <source>
        <dbReference type="ARBA" id="ARBA00022840"/>
    </source>
</evidence>
<dbReference type="GO" id="GO:0005776">
    <property type="term" value="C:autophagosome"/>
    <property type="evidence" value="ECO:0007669"/>
    <property type="project" value="TreeGrafter"/>
</dbReference>
<dbReference type="GO" id="GO:0000422">
    <property type="term" value="P:autophagy of mitochondrion"/>
    <property type="evidence" value="ECO:0007669"/>
    <property type="project" value="TreeGrafter"/>
</dbReference>
<keyword evidence="16" id="KW-0378">Hydrolase</keyword>
<dbReference type="SMART" id="SM00220">
    <property type="entry name" value="S_TKc"/>
    <property type="match status" value="1"/>
</dbReference>
<dbReference type="GO" id="GO:0042594">
    <property type="term" value="P:response to starvation"/>
    <property type="evidence" value="ECO:0007669"/>
    <property type="project" value="TreeGrafter"/>
</dbReference>
<dbReference type="PANTHER" id="PTHR24348">
    <property type="entry name" value="SERINE/THREONINE-PROTEIN KINASE UNC-51-RELATED"/>
    <property type="match status" value="1"/>
</dbReference>
<evidence type="ECO:0000313" key="17">
    <source>
        <dbReference type="Proteomes" id="UP001163105"/>
    </source>
</evidence>
<keyword evidence="4" id="KW-0723">Serine/threonine-protein kinase</keyword>
<dbReference type="Gene3D" id="2.60.200.20">
    <property type="match status" value="1"/>
</dbReference>
<comment type="caution">
    <text evidence="16">The sequence shown here is derived from an EMBL/GenBank/DDBJ whole genome shotgun (WGS) entry which is preliminary data.</text>
</comment>
<dbReference type="GO" id="GO:0000045">
    <property type="term" value="P:autophagosome assembly"/>
    <property type="evidence" value="ECO:0007669"/>
    <property type="project" value="TreeGrafter"/>
</dbReference>
<dbReference type="InterPro" id="IPR011009">
    <property type="entry name" value="Kinase-like_dom_sf"/>
</dbReference>
<keyword evidence="16" id="KW-0255">Endonuclease</keyword>
<evidence type="ECO:0000259" key="14">
    <source>
        <dbReference type="PROSITE" id="PS50006"/>
    </source>
</evidence>
<keyword evidence="6 13" id="KW-0547">Nucleotide-binding</keyword>
<evidence type="ECO:0000256" key="10">
    <source>
        <dbReference type="ARBA" id="ARBA00030237"/>
    </source>
</evidence>
<dbReference type="InterPro" id="IPR000719">
    <property type="entry name" value="Prot_kinase_dom"/>
</dbReference>
<evidence type="ECO:0000256" key="11">
    <source>
        <dbReference type="ARBA" id="ARBA00047899"/>
    </source>
</evidence>
<dbReference type="PROSITE" id="PS00107">
    <property type="entry name" value="PROTEIN_KINASE_ATP"/>
    <property type="match status" value="1"/>
</dbReference>
<keyword evidence="8 13" id="KW-0067">ATP-binding</keyword>
<dbReference type="PROSITE" id="PS50006">
    <property type="entry name" value="FHA_DOMAIN"/>
    <property type="match status" value="1"/>
</dbReference>
<evidence type="ECO:0000256" key="3">
    <source>
        <dbReference type="ARBA" id="ARBA00012513"/>
    </source>
</evidence>
<dbReference type="GO" id="GO:0015031">
    <property type="term" value="P:protein transport"/>
    <property type="evidence" value="ECO:0007669"/>
    <property type="project" value="UniProtKB-KW"/>
</dbReference>
<dbReference type="PANTHER" id="PTHR24348:SF22">
    <property type="entry name" value="NON-SPECIFIC SERINE_THREONINE PROTEIN KINASE"/>
    <property type="match status" value="1"/>
</dbReference>
<protein>
    <recommendedName>
        <fullName evidence="3">non-specific serine/threonine protein kinase</fullName>
        <ecNumber evidence="3">2.7.11.1</ecNumber>
    </recommendedName>
    <alternativeName>
        <fullName evidence="10">Autophagy-related protein 1</fullName>
    </alternativeName>
</protein>
<evidence type="ECO:0000256" key="2">
    <source>
        <dbReference type="ARBA" id="ARBA00005575"/>
    </source>
</evidence>
<dbReference type="GO" id="GO:0034045">
    <property type="term" value="C:phagophore assembly site membrane"/>
    <property type="evidence" value="ECO:0007669"/>
    <property type="project" value="UniProtKB-SubCell"/>
</dbReference>
<evidence type="ECO:0000256" key="4">
    <source>
        <dbReference type="ARBA" id="ARBA00022527"/>
    </source>
</evidence>
<dbReference type="Gene3D" id="1.10.510.10">
    <property type="entry name" value="Transferase(Phosphotransferase) domain 1"/>
    <property type="match status" value="1"/>
</dbReference>
<sequence>MADTDLIACLYSADDAGVGYSSRAIAMNTSRYAPPLLTLPSPKQRFRGDRESTEPAEEAEVDVNLYRSRLELRFSRGPQTDAGLVFGWDRNSDIVLPQVPGISFHHCTLTFDAANRPLIKDLGSQGGTAVSYDAEAGDQIRRDFAWIIGGHEVPQGKKTTVIHFSRHLRLQIVVTGHELASPTYIENVRRFRLGTSDPEKLLGRLDLTSRPRTRPASGAGTPSSGPVVLRKILGEGGFGTVSHAWDVTTGEEYALKEPSSKARQNIDGLLRVWTKEGAIMERISHSRQWDSIHVKLADFGIHKDSFDLTTIVGTRYYTAPEIFIESDRRIYDDATPKKGFTAAIDLWSLGVVLGQYVVPLPRCDAAGLAWCRTIIDVIKKSLEEKPSEFKKLIATLLAWNPSDRGSAMDCYRRALCLPQETEEDSSFTTVTTETADSRAAYSQSEYDLCNSPMLCYVNRSQLSAMRNIRPPTDQEAAVNWPVFRLQKAKAKRTIPEIPDHDVQFAAIFLAMAQRHFYPTPPASSTRDSFWTTNLPGTPIPRPNLDNITLHILTEGDDVLIVYKGHVTRKFLERFHNPFAAPRDEEGLVCGMHIEYTRVSMKPYLDPQDLGRALGDIIIRYQYPTKETSHYDAVDNGILNEESNCKRRRQREGPDVQCDEHPVGVKKRCLR</sequence>
<evidence type="ECO:0000256" key="9">
    <source>
        <dbReference type="ARBA" id="ARBA00022927"/>
    </source>
</evidence>
<accession>A0AB34FD01</accession>
<dbReference type="GO" id="GO:0005829">
    <property type="term" value="C:cytosol"/>
    <property type="evidence" value="ECO:0007669"/>
    <property type="project" value="TreeGrafter"/>
</dbReference>
<dbReference type="AlphaFoldDB" id="A0AB34FD01"/>
<evidence type="ECO:0000259" key="15">
    <source>
        <dbReference type="PROSITE" id="PS50011"/>
    </source>
</evidence>
<dbReference type="SUPFAM" id="SSF56112">
    <property type="entry name" value="Protein kinase-like (PK-like)"/>
    <property type="match status" value="1"/>
</dbReference>
<dbReference type="Pfam" id="PF00498">
    <property type="entry name" value="FHA"/>
    <property type="match status" value="1"/>
</dbReference>
<dbReference type="Gene3D" id="3.30.200.20">
    <property type="entry name" value="Phosphorylase Kinase, domain 1"/>
    <property type="match status" value="1"/>
</dbReference>
<evidence type="ECO:0000256" key="13">
    <source>
        <dbReference type="PROSITE-ProRule" id="PRU10141"/>
    </source>
</evidence>
<name>A0AB34FD01_9HYPO</name>
<keyword evidence="16" id="KW-0540">Nuclease</keyword>